<dbReference type="PANTHER" id="PTHR24223:SF415">
    <property type="entry name" value="FI20190P1"/>
    <property type="match status" value="1"/>
</dbReference>
<evidence type="ECO:0008006" key="14">
    <source>
        <dbReference type="Google" id="ProtNLM"/>
    </source>
</evidence>
<feature type="compositionally biased region" description="Polar residues" evidence="8">
    <location>
        <begin position="1454"/>
        <end position="1468"/>
    </location>
</feature>
<feature type="region of interest" description="Disordered" evidence="8">
    <location>
        <begin position="903"/>
        <end position="922"/>
    </location>
</feature>
<dbReference type="Proteomes" id="UP000305067">
    <property type="component" value="Unassembled WGS sequence"/>
</dbReference>
<feature type="compositionally biased region" description="Low complexity" evidence="8">
    <location>
        <begin position="612"/>
        <end position="633"/>
    </location>
</feature>
<evidence type="ECO:0000256" key="6">
    <source>
        <dbReference type="ARBA" id="ARBA00022989"/>
    </source>
</evidence>
<dbReference type="Gene3D" id="3.40.50.300">
    <property type="entry name" value="P-loop containing nucleotide triphosphate hydrolases"/>
    <property type="match status" value="2"/>
</dbReference>
<protein>
    <recommendedName>
        <fullName evidence="14">Multidrug resistance-associated ABC transporter</fullName>
    </recommendedName>
</protein>
<evidence type="ECO:0000256" key="9">
    <source>
        <dbReference type="SAM" id="Phobius"/>
    </source>
</evidence>
<feature type="transmembrane region" description="Helical" evidence="9">
    <location>
        <begin position="1260"/>
        <end position="1281"/>
    </location>
</feature>
<dbReference type="PROSITE" id="PS50893">
    <property type="entry name" value="ABC_TRANSPORTER_2"/>
    <property type="match status" value="2"/>
</dbReference>
<feature type="transmembrane region" description="Helical" evidence="9">
    <location>
        <begin position="73"/>
        <end position="95"/>
    </location>
</feature>
<feature type="transmembrane region" description="Helical" evidence="9">
    <location>
        <begin position="1048"/>
        <end position="1068"/>
    </location>
</feature>
<dbReference type="CDD" id="cd18596">
    <property type="entry name" value="ABC_6TM_VMR1_D1_like"/>
    <property type="match status" value="1"/>
</dbReference>
<feature type="region of interest" description="Disordered" evidence="8">
    <location>
        <begin position="1450"/>
        <end position="1485"/>
    </location>
</feature>
<feature type="transmembrane region" description="Helical" evidence="9">
    <location>
        <begin position="501"/>
        <end position="520"/>
    </location>
</feature>
<dbReference type="SUPFAM" id="SSF52540">
    <property type="entry name" value="P-loop containing nucleoside triphosphate hydrolases"/>
    <property type="match status" value="2"/>
</dbReference>
<feature type="transmembrane region" description="Helical" evidence="9">
    <location>
        <begin position="1136"/>
        <end position="1169"/>
    </location>
</feature>
<feature type="compositionally biased region" description="Low complexity" evidence="8">
    <location>
        <begin position="17"/>
        <end position="27"/>
    </location>
</feature>
<dbReference type="InterPro" id="IPR011527">
    <property type="entry name" value="ABC1_TM_dom"/>
</dbReference>
<keyword evidence="13" id="KW-1185">Reference proteome</keyword>
<dbReference type="CDD" id="cd03244">
    <property type="entry name" value="ABCC_MRP_domain2"/>
    <property type="match status" value="1"/>
</dbReference>
<feature type="domain" description="ABC transporter" evidence="10">
    <location>
        <begin position="638"/>
        <end position="875"/>
    </location>
</feature>
<feature type="transmembrane region" description="Helical" evidence="9">
    <location>
        <begin position="107"/>
        <end position="123"/>
    </location>
</feature>
<feature type="region of interest" description="Disordered" evidence="8">
    <location>
        <begin position="608"/>
        <end position="636"/>
    </location>
</feature>
<evidence type="ECO:0000256" key="1">
    <source>
        <dbReference type="ARBA" id="ARBA00004370"/>
    </source>
</evidence>
<proteinExistence type="predicted"/>
<dbReference type="GO" id="GO:0140359">
    <property type="term" value="F:ABC-type transporter activity"/>
    <property type="evidence" value="ECO:0007669"/>
    <property type="project" value="InterPro"/>
</dbReference>
<dbReference type="Pfam" id="PF00005">
    <property type="entry name" value="ABC_tran"/>
    <property type="match status" value="2"/>
</dbReference>
<sequence length="1636" mass="180334">MGVKEAEEALLDESKINSDSSSSTTIKRQTHHPQTHWKPYLTSFLALLQSLVWSALSAYFLAFPSSNRTWLKIGPAALAPLSALTFLLIALFPAFAPNPRRIAQPGHALLTAALFLASVVRFGGRIYDVAVTGTSDSEEEYHWVWAAEVGGMLASGGMASVVFSMPMDVSGEGVKLVRPGSDASPEDYCSLWQWLTFGWVYPLIRKGRTGTLNEDDVWRLSPTMQSRLIYTRFMNDVNLSLMRRIWDCNAFDVLAQFVLVYIGVIFQFAGPFFLRYYRKILSAIDSPESDGSIRPTVYLLALAAFLAQVLKSETDLQHLWVSRRISTRVRTELMAAIYDKSLKRRDFSGAKAKKEAEEAENEPKAGADTGKIVNLMATDAATIASLFEGMYLFYAAPLQLVIAALMLYQLLGACGFIGFLILVLFIPLNKFLFSLTVSINKGLTSARDTRMAVLTEMIGSIKFIKFFAWEGQWVKRVEEKRAVEMGWLVKSRWTWLALDTVWSLPPALVSVTSFLVYVALGNQLTISTAFTSLSLFAMIQQPLTFISYFIVRLIQTKVSLQRIAQFLEEDEVSAQVSSLKLVESSTTSNGSDEGLGIERGCFKWNEVEEPTSDSGSESPASDSSESVPGSSDGDLLHVRTASTSTAGVAAQFELRDIDVMFPEGELTVVTGPTASGKTALLLAVLGEMTTLSGRIVMSKRPNVPVANSAGITQGISYAAQAPWLRHQSIRENIVFDSPFDEARYDDVVRCCALGPDFDILEDGDDTEIGAKGVSLSGGQKARVALARAVYARTKYVLLDDPLSAVDSHTARLLFEKLLCGPLLKGRTVILVTHHVELVLPGAQYLVRMLDGRVDAQGTIKDLRAQGLIDEIKEESAAVAQAKEENVVVPEHAMAGVETRVEPTADTPVDVQPKEKKGKGKARKLVEDEHREVGSVKWSIYKTYLKASTYWIWAGILMFIALFQANSLLEKYWIKRWGEAYSVVNQTVTGYGSVNLQQDVFSVARSSMHTRNTPFDVVNFFVSRDTQNSFGPNFSTQADQLPDASAHPFFYIGVYAALATLSALLRTLAAGGEYIAATIAGKRLFKELLTKIVKATMRWYDTTPSGRILNRFGKDIETLDDGVAQSIWIVNVETMGLVIIIAMISSIFPLFIIPAVIIGYLYFDLAVGYLNTGRDLRRMESNTRSPIFSDFSEVLEGIVTVRAFSAERRFLHNMHKKIDLTTKMNYMTWMTNRWLLIRFDVLGGFTVFLTTLFAVSGYVSAGTAGLCITSATSFTMSVYWLCRFWTKMASRFLSVERIVEYLDVPEEPAAIIESNRPPAYWPSSTTQQPLVRVEDLNIKYAPDLPSVIHNISFELKAGERVGLLGRTGGGKSTLAMSMLRFVDPAGGRIVIDGTDISKIGVQDLRSRLTFIPQDAALFSGTVRDNLDPLKEHDDGDCLDALHRVHMLSDDELASQHPSRAPSISTTPRANTPEPPSPRASDRDTDTLRVLDTSSVLGAPRISLSTLVSASGTNFSQGQRQLLAMARALLRRSAIVILDEATSSIDFKTDEKIQSAIRQEFVGALLITIAHRLRTVVDYDRLIVLDKGKVVEFDTPHALITKEGGIFRDMCLKSGSFGELLAVATNSAGDASTGTDVS</sequence>
<dbReference type="STRING" id="1884261.A0A5C3Q4J6"/>
<dbReference type="CDD" id="cd18604">
    <property type="entry name" value="ABC_6TM_VMR1_D2_like"/>
    <property type="match status" value="1"/>
</dbReference>
<evidence type="ECO:0000256" key="7">
    <source>
        <dbReference type="ARBA" id="ARBA00023136"/>
    </source>
</evidence>
<feature type="transmembrane region" description="Helical" evidence="9">
    <location>
        <begin position="532"/>
        <end position="551"/>
    </location>
</feature>
<dbReference type="Gene3D" id="1.20.1560.10">
    <property type="entry name" value="ABC transporter type 1, transmembrane domain"/>
    <property type="match status" value="2"/>
</dbReference>
<dbReference type="PANTHER" id="PTHR24223">
    <property type="entry name" value="ATP-BINDING CASSETTE SUB-FAMILY C"/>
    <property type="match status" value="1"/>
</dbReference>
<feature type="transmembrane region" description="Helical" evidence="9">
    <location>
        <begin position="1234"/>
        <end position="1254"/>
    </location>
</feature>
<dbReference type="PROSITE" id="PS00211">
    <property type="entry name" value="ABC_TRANSPORTER_1"/>
    <property type="match status" value="2"/>
</dbReference>
<gene>
    <name evidence="12" type="ORF">BDV98DRAFT_517859</name>
</gene>
<dbReference type="InterPro" id="IPR003439">
    <property type="entry name" value="ABC_transporter-like_ATP-bd"/>
</dbReference>
<evidence type="ECO:0000256" key="8">
    <source>
        <dbReference type="SAM" id="MobiDB-lite"/>
    </source>
</evidence>
<dbReference type="Pfam" id="PF00664">
    <property type="entry name" value="ABC_membrane"/>
    <property type="match status" value="2"/>
</dbReference>
<keyword evidence="4" id="KW-0547">Nucleotide-binding</keyword>
<feature type="region of interest" description="Disordered" evidence="8">
    <location>
        <begin position="8"/>
        <end position="30"/>
    </location>
</feature>
<dbReference type="PROSITE" id="PS50929">
    <property type="entry name" value="ABC_TM1F"/>
    <property type="match status" value="2"/>
</dbReference>
<feature type="transmembrane region" description="Helical" evidence="9">
    <location>
        <begin position="250"/>
        <end position="273"/>
    </location>
</feature>
<dbReference type="CDD" id="cd03250">
    <property type="entry name" value="ABCC_MRP_domain1"/>
    <property type="match status" value="1"/>
</dbReference>
<feature type="domain" description="ABC transmembrane type-1" evidence="11">
    <location>
        <begin position="263"/>
        <end position="555"/>
    </location>
</feature>
<dbReference type="GO" id="GO:0016887">
    <property type="term" value="F:ATP hydrolysis activity"/>
    <property type="evidence" value="ECO:0007669"/>
    <property type="project" value="InterPro"/>
</dbReference>
<feature type="domain" description="ABC transmembrane type-1" evidence="11">
    <location>
        <begin position="1016"/>
        <end position="1289"/>
    </location>
</feature>
<keyword evidence="2" id="KW-0813">Transport</keyword>
<feature type="domain" description="ABC transporter" evidence="10">
    <location>
        <begin position="1330"/>
        <end position="1610"/>
    </location>
</feature>
<feature type="transmembrane region" description="Helical" evidence="9">
    <location>
        <begin position="143"/>
        <end position="165"/>
    </location>
</feature>
<evidence type="ECO:0000259" key="11">
    <source>
        <dbReference type="PROSITE" id="PS50929"/>
    </source>
</evidence>
<evidence type="ECO:0000256" key="4">
    <source>
        <dbReference type="ARBA" id="ARBA00022741"/>
    </source>
</evidence>
<dbReference type="InterPro" id="IPR036640">
    <property type="entry name" value="ABC1_TM_sf"/>
</dbReference>
<evidence type="ECO:0000256" key="2">
    <source>
        <dbReference type="ARBA" id="ARBA00022448"/>
    </source>
</evidence>
<evidence type="ECO:0000256" key="3">
    <source>
        <dbReference type="ARBA" id="ARBA00022692"/>
    </source>
</evidence>
<evidence type="ECO:0000313" key="12">
    <source>
        <dbReference type="EMBL" id="TFK95320.1"/>
    </source>
</evidence>
<organism evidence="12 13">
    <name type="scientific">Pterulicium gracile</name>
    <dbReference type="NCBI Taxonomy" id="1884261"/>
    <lineage>
        <taxon>Eukaryota</taxon>
        <taxon>Fungi</taxon>
        <taxon>Dikarya</taxon>
        <taxon>Basidiomycota</taxon>
        <taxon>Agaricomycotina</taxon>
        <taxon>Agaricomycetes</taxon>
        <taxon>Agaricomycetidae</taxon>
        <taxon>Agaricales</taxon>
        <taxon>Pleurotineae</taxon>
        <taxon>Pterulaceae</taxon>
        <taxon>Pterulicium</taxon>
    </lineage>
</organism>
<keyword evidence="3 9" id="KW-0812">Transmembrane</keyword>
<dbReference type="EMBL" id="ML178892">
    <property type="protein sequence ID" value="TFK95320.1"/>
    <property type="molecule type" value="Genomic_DNA"/>
</dbReference>
<dbReference type="GO" id="GO:0016020">
    <property type="term" value="C:membrane"/>
    <property type="evidence" value="ECO:0007669"/>
    <property type="project" value="UniProtKB-SubCell"/>
</dbReference>
<evidence type="ECO:0000313" key="13">
    <source>
        <dbReference type="Proteomes" id="UP000305067"/>
    </source>
</evidence>
<dbReference type="OrthoDB" id="6500128at2759"/>
<dbReference type="InterPro" id="IPR003593">
    <property type="entry name" value="AAA+_ATPase"/>
</dbReference>
<dbReference type="SUPFAM" id="SSF90123">
    <property type="entry name" value="ABC transporter transmembrane region"/>
    <property type="match status" value="2"/>
</dbReference>
<feature type="transmembrane region" description="Helical" evidence="9">
    <location>
        <begin position="40"/>
        <end position="61"/>
    </location>
</feature>
<evidence type="ECO:0000259" key="10">
    <source>
        <dbReference type="PROSITE" id="PS50893"/>
    </source>
</evidence>
<dbReference type="InterPro" id="IPR017871">
    <property type="entry name" value="ABC_transporter-like_CS"/>
</dbReference>
<comment type="subcellular location">
    <subcellularLocation>
        <location evidence="1">Membrane</location>
    </subcellularLocation>
</comment>
<name>A0A5C3Q4J6_9AGAR</name>
<keyword evidence="6 9" id="KW-1133">Transmembrane helix</keyword>
<accession>A0A5C3Q4J6</accession>
<keyword evidence="7 9" id="KW-0472">Membrane</keyword>
<dbReference type="InterPro" id="IPR027417">
    <property type="entry name" value="P-loop_NTPase"/>
</dbReference>
<dbReference type="InterPro" id="IPR050173">
    <property type="entry name" value="ABC_transporter_C-like"/>
</dbReference>
<dbReference type="GO" id="GO:0005524">
    <property type="term" value="F:ATP binding"/>
    <property type="evidence" value="ECO:0007669"/>
    <property type="project" value="UniProtKB-KW"/>
</dbReference>
<dbReference type="SMART" id="SM00382">
    <property type="entry name" value="AAA"/>
    <property type="match status" value="2"/>
</dbReference>
<feature type="transmembrane region" description="Helical" evidence="9">
    <location>
        <begin position="949"/>
        <end position="968"/>
    </location>
</feature>
<keyword evidence="5" id="KW-0067">ATP-binding</keyword>
<evidence type="ECO:0000256" key="5">
    <source>
        <dbReference type="ARBA" id="ARBA00022840"/>
    </source>
</evidence>
<reference evidence="12 13" key="1">
    <citation type="journal article" date="2019" name="Nat. Ecol. Evol.">
        <title>Megaphylogeny resolves global patterns of mushroom evolution.</title>
        <authorList>
            <person name="Varga T."/>
            <person name="Krizsan K."/>
            <person name="Foldi C."/>
            <person name="Dima B."/>
            <person name="Sanchez-Garcia M."/>
            <person name="Sanchez-Ramirez S."/>
            <person name="Szollosi G.J."/>
            <person name="Szarkandi J.G."/>
            <person name="Papp V."/>
            <person name="Albert L."/>
            <person name="Andreopoulos W."/>
            <person name="Angelini C."/>
            <person name="Antonin V."/>
            <person name="Barry K.W."/>
            <person name="Bougher N.L."/>
            <person name="Buchanan P."/>
            <person name="Buyck B."/>
            <person name="Bense V."/>
            <person name="Catcheside P."/>
            <person name="Chovatia M."/>
            <person name="Cooper J."/>
            <person name="Damon W."/>
            <person name="Desjardin D."/>
            <person name="Finy P."/>
            <person name="Geml J."/>
            <person name="Haridas S."/>
            <person name="Hughes K."/>
            <person name="Justo A."/>
            <person name="Karasinski D."/>
            <person name="Kautmanova I."/>
            <person name="Kiss B."/>
            <person name="Kocsube S."/>
            <person name="Kotiranta H."/>
            <person name="LaButti K.M."/>
            <person name="Lechner B.E."/>
            <person name="Liimatainen K."/>
            <person name="Lipzen A."/>
            <person name="Lukacs Z."/>
            <person name="Mihaltcheva S."/>
            <person name="Morgado L.N."/>
            <person name="Niskanen T."/>
            <person name="Noordeloos M.E."/>
            <person name="Ohm R.A."/>
            <person name="Ortiz-Santana B."/>
            <person name="Ovrebo C."/>
            <person name="Racz N."/>
            <person name="Riley R."/>
            <person name="Savchenko A."/>
            <person name="Shiryaev A."/>
            <person name="Soop K."/>
            <person name="Spirin V."/>
            <person name="Szebenyi C."/>
            <person name="Tomsovsky M."/>
            <person name="Tulloss R.E."/>
            <person name="Uehling J."/>
            <person name="Grigoriev I.V."/>
            <person name="Vagvolgyi C."/>
            <person name="Papp T."/>
            <person name="Martin F.M."/>
            <person name="Miettinen O."/>
            <person name="Hibbett D.S."/>
            <person name="Nagy L.G."/>
        </authorList>
    </citation>
    <scope>NUCLEOTIDE SEQUENCE [LARGE SCALE GENOMIC DNA]</scope>
    <source>
        <strain evidence="12 13">CBS 309.79</strain>
    </source>
</reference>